<dbReference type="InterPro" id="IPR036390">
    <property type="entry name" value="WH_DNA-bd_sf"/>
</dbReference>
<evidence type="ECO:0000313" key="2">
    <source>
        <dbReference type="EMBL" id="NIK89988.1"/>
    </source>
</evidence>
<protein>
    <submittedName>
        <fullName evidence="2">PadR family transcriptional regulator PadR</fullName>
    </submittedName>
</protein>
<reference evidence="2 3" key="1">
    <citation type="submission" date="2020-03" db="EMBL/GenBank/DDBJ databases">
        <title>Genomic Encyclopedia of Type Strains, Phase IV (KMG-IV): sequencing the most valuable type-strain genomes for metagenomic binning, comparative biology and taxonomic classification.</title>
        <authorList>
            <person name="Goeker M."/>
        </authorList>
    </citation>
    <scope>NUCLEOTIDE SEQUENCE [LARGE SCALE GENOMIC DNA]</scope>
    <source>
        <strain evidence="2 3">DSM 19867</strain>
    </source>
</reference>
<dbReference type="Gene3D" id="1.10.10.10">
    <property type="entry name" value="Winged helix-like DNA-binding domain superfamily/Winged helix DNA-binding domain"/>
    <property type="match status" value="1"/>
</dbReference>
<evidence type="ECO:0000259" key="1">
    <source>
        <dbReference type="Pfam" id="PF03551"/>
    </source>
</evidence>
<dbReference type="Pfam" id="PF03551">
    <property type="entry name" value="PadR"/>
    <property type="match status" value="1"/>
</dbReference>
<gene>
    <name evidence="2" type="ORF">FHS83_003306</name>
</gene>
<dbReference type="PANTHER" id="PTHR33169:SF14">
    <property type="entry name" value="TRANSCRIPTIONAL REGULATOR RV3488"/>
    <property type="match status" value="1"/>
</dbReference>
<feature type="domain" description="Transcription regulator PadR N-terminal" evidence="1">
    <location>
        <begin position="24"/>
        <end position="100"/>
    </location>
</feature>
<dbReference type="InterPro" id="IPR052509">
    <property type="entry name" value="Metal_resp_DNA-bind_regulator"/>
</dbReference>
<proteinExistence type="predicted"/>
<keyword evidence="3" id="KW-1185">Reference proteome</keyword>
<dbReference type="RefSeq" id="WP_341801565.1">
    <property type="nucleotide sequence ID" value="NZ_BAAADC010000001.1"/>
</dbReference>
<dbReference type="AlphaFoldDB" id="A0A846N220"/>
<dbReference type="InterPro" id="IPR036388">
    <property type="entry name" value="WH-like_DNA-bd_sf"/>
</dbReference>
<comment type="caution">
    <text evidence="2">The sequence shown here is derived from an EMBL/GenBank/DDBJ whole genome shotgun (WGS) entry which is preliminary data.</text>
</comment>
<dbReference type="Proteomes" id="UP000570514">
    <property type="component" value="Unassembled WGS sequence"/>
</dbReference>
<name>A0A846N220_9PROT</name>
<dbReference type="PANTHER" id="PTHR33169">
    <property type="entry name" value="PADR-FAMILY TRANSCRIPTIONAL REGULATOR"/>
    <property type="match status" value="1"/>
</dbReference>
<evidence type="ECO:0000313" key="3">
    <source>
        <dbReference type="Proteomes" id="UP000570514"/>
    </source>
</evidence>
<dbReference type="EMBL" id="JAASRM010000001">
    <property type="protein sequence ID" value="NIK89988.1"/>
    <property type="molecule type" value="Genomic_DNA"/>
</dbReference>
<organism evidence="2 3">
    <name type="scientific">Rhizomicrobium palustre</name>
    <dbReference type="NCBI Taxonomy" id="189966"/>
    <lineage>
        <taxon>Bacteria</taxon>
        <taxon>Pseudomonadati</taxon>
        <taxon>Pseudomonadota</taxon>
        <taxon>Alphaproteobacteria</taxon>
        <taxon>Micropepsales</taxon>
        <taxon>Micropepsaceae</taxon>
        <taxon>Rhizomicrobium</taxon>
    </lineage>
</organism>
<dbReference type="InterPro" id="IPR005149">
    <property type="entry name" value="Tscrpt_reg_PadR_N"/>
</dbReference>
<accession>A0A846N220</accession>
<sequence>MTEETQYTRKFRKELMAGLSSLVLLAVLARAGREMYGYEIAKAVKAEGEGGLIFKQGAIYPVLRSLNALGLLESRVEASAFGPPRRYYNITDEGRKALAEWQFAWRDMREFVDDALKAGITPGGTGHEYQPTA</sequence>
<dbReference type="SUPFAM" id="SSF46785">
    <property type="entry name" value="Winged helix' DNA-binding domain"/>
    <property type="match status" value="1"/>
</dbReference>